<proteinExistence type="predicted"/>
<keyword evidence="2" id="KW-1185">Reference proteome</keyword>
<accession>A0AAV4I1K0</accession>
<dbReference type="Proteomes" id="UP000762676">
    <property type="component" value="Unassembled WGS sequence"/>
</dbReference>
<organism evidence="1 2">
    <name type="scientific">Elysia marginata</name>
    <dbReference type="NCBI Taxonomy" id="1093978"/>
    <lineage>
        <taxon>Eukaryota</taxon>
        <taxon>Metazoa</taxon>
        <taxon>Spiralia</taxon>
        <taxon>Lophotrochozoa</taxon>
        <taxon>Mollusca</taxon>
        <taxon>Gastropoda</taxon>
        <taxon>Heterobranchia</taxon>
        <taxon>Euthyneura</taxon>
        <taxon>Panpulmonata</taxon>
        <taxon>Sacoglossa</taxon>
        <taxon>Placobranchoidea</taxon>
        <taxon>Plakobranchidae</taxon>
        <taxon>Elysia</taxon>
    </lineage>
</organism>
<evidence type="ECO:0000313" key="1">
    <source>
        <dbReference type="EMBL" id="GFS03830.1"/>
    </source>
</evidence>
<dbReference type="AlphaFoldDB" id="A0AAV4I1K0"/>
<evidence type="ECO:0000313" key="2">
    <source>
        <dbReference type="Proteomes" id="UP000762676"/>
    </source>
</evidence>
<name>A0AAV4I1K0_9GAST</name>
<sequence>MQASTPTTLSLKEETMHWRPSATNCSVPMICAERCDVTESVDLVLLAIMDCLGQGGGDLRTPLTQHYIYCPAAAVLSASADL</sequence>
<gene>
    <name evidence="1" type="ORF">ElyMa_001159300</name>
</gene>
<protein>
    <submittedName>
        <fullName evidence="1">Uncharacterized protein</fullName>
    </submittedName>
</protein>
<comment type="caution">
    <text evidence="1">The sequence shown here is derived from an EMBL/GenBank/DDBJ whole genome shotgun (WGS) entry which is preliminary data.</text>
</comment>
<reference evidence="1 2" key="1">
    <citation type="journal article" date="2021" name="Elife">
        <title>Chloroplast acquisition without the gene transfer in kleptoplastic sea slugs, Plakobranchus ocellatus.</title>
        <authorList>
            <person name="Maeda T."/>
            <person name="Takahashi S."/>
            <person name="Yoshida T."/>
            <person name="Shimamura S."/>
            <person name="Takaki Y."/>
            <person name="Nagai Y."/>
            <person name="Toyoda A."/>
            <person name="Suzuki Y."/>
            <person name="Arimoto A."/>
            <person name="Ishii H."/>
            <person name="Satoh N."/>
            <person name="Nishiyama T."/>
            <person name="Hasebe M."/>
            <person name="Maruyama T."/>
            <person name="Minagawa J."/>
            <person name="Obokata J."/>
            <person name="Shigenobu S."/>
        </authorList>
    </citation>
    <scope>NUCLEOTIDE SEQUENCE [LARGE SCALE GENOMIC DNA]</scope>
</reference>
<dbReference type="EMBL" id="BMAT01002291">
    <property type="protein sequence ID" value="GFS03830.1"/>
    <property type="molecule type" value="Genomic_DNA"/>
</dbReference>